<proteinExistence type="predicted"/>
<dbReference type="Proteomes" id="UP000236291">
    <property type="component" value="Unassembled WGS sequence"/>
</dbReference>
<dbReference type="AlphaFoldDB" id="A0A2K3KQ66"/>
<dbReference type="EMBL" id="ASHM01227735">
    <property type="protein sequence ID" value="PNX68424.1"/>
    <property type="molecule type" value="Genomic_DNA"/>
</dbReference>
<dbReference type="STRING" id="57577.A0A2K3KQ66"/>
<protein>
    <submittedName>
        <fullName evidence="1">Retrovirus-related Pol polyprotein from transposon TNT 1-94</fullName>
    </submittedName>
</protein>
<feature type="non-terminal residue" evidence="1">
    <location>
        <position position="1"/>
    </location>
</feature>
<accession>A0A2K3KQ66</accession>
<sequence>DNEVDEDGDLVHFALLAGAEPINYLEAMSNLKWKQAMEEELCAIEKNQTWQLVELPTGKKAIAVKWVFKLKLNP</sequence>
<reference evidence="1 2" key="1">
    <citation type="journal article" date="2014" name="Am. J. Bot.">
        <title>Genome assembly and annotation for red clover (Trifolium pratense; Fabaceae).</title>
        <authorList>
            <person name="Istvanek J."/>
            <person name="Jaros M."/>
            <person name="Krenek A."/>
            <person name="Repkova J."/>
        </authorList>
    </citation>
    <scope>NUCLEOTIDE SEQUENCE [LARGE SCALE GENOMIC DNA]</scope>
    <source>
        <strain evidence="2">cv. Tatra</strain>
        <tissue evidence="1">Young leaves</tissue>
    </source>
</reference>
<comment type="caution">
    <text evidence="1">The sequence shown here is derived from an EMBL/GenBank/DDBJ whole genome shotgun (WGS) entry which is preliminary data.</text>
</comment>
<reference evidence="1 2" key="2">
    <citation type="journal article" date="2017" name="Front. Plant Sci.">
        <title>Gene Classification and Mining of Molecular Markers Useful in Red Clover (Trifolium pratense) Breeding.</title>
        <authorList>
            <person name="Istvanek J."/>
            <person name="Dluhosova J."/>
            <person name="Dluhos P."/>
            <person name="Patkova L."/>
            <person name="Nedelnik J."/>
            <person name="Repkova J."/>
        </authorList>
    </citation>
    <scope>NUCLEOTIDE SEQUENCE [LARGE SCALE GENOMIC DNA]</scope>
    <source>
        <strain evidence="2">cv. Tatra</strain>
        <tissue evidence="1">Young leaves</tissue>
    </source>
</reference>
<organism evidence="1 2">
    <name type="scientific">Trifolium pratense</name>
    <name type="common">Red clover</name>
    <dbReference type="NCBI Taxonomy" id="57577"/>
    <lineage>
        <taxon>Eukaryota</taxon>
        <taxon>Viridiplantae</taxon>
        <taxon>Streptophyta</taxon>
        <taxon>Embryophyta</taxon>
        <taxon>Tracheophyta</taxon>
        <taxon>Spermatophyta</taxon>
        <taxon>Magnoliopsida</taxon>
        <taxon>eudicotyledons</taxon>
        <taxon>Gunneridae</taxon>
        <taxon>Pentapetalae</taxon>
        <taxon>rosids</taxon>
        <taxon>fabids</taxon>
        <taxon>Fabales</taxon>
        <taxon>Fabaceae</taxon>
        <taxon>Papilionoideae</taxon>
        <taxon>50 kb inversion clade</taxon>
        <taxon>NPAAA clade</taxon>
        <taxon>Hologalegina</taxon>
        <taxon>IRL clade</taxon>
        <taxon>Trifolieae</taxon>
        <taxon>Trifolium</taxon>
    </lineage>
</organism>
<evidence type="ECO:0000313" key="2">
    <source>
        <dbReference type="Proteomes" id="UP000236291"/>
    </source>
</evidence>
<name>A0A2K3KQ66_TRIPR</name>
<gene>
    <name evidence="1" type="ORF">L195_g063972</name>
</gene>
<evidence type="ECO:0000313" key="1">
    <source>
        <dbReference type="EMBL" id="PNX68424.1"/>
    </source>
</evidence>
<feature type="non-terminal residue" evidence="1">
    <location>
        <position position="74"/>
    </location>
</feature>